<dbReference type="Proteomes" id="UP000259211">
    <property type="component" value="Unassembled WGS sequence"/>
</dbReference>
<comment type="caution">
    <text evidence="2">The sequence shown here is derived from an EMBL/GenBank/DDBJ whole genome shotgun (WGS) entry which is preliminary data.</text>
</comment>
<protein>
    <submittedName>
        <fullName evidence="2">Uncharacterized protein</fullName>
    </submittedName>
</protein>
<name>A0A1B9VPJ1_9ACTN</name>
<sequence>MAEIRKHKPSSSPISRALEAAMGESIKPVVPGSRPDKDAEEPRTQPEAGPSVAAAPTQWGSFSGGSSKGGSFTVPIPPKSSE</sequence>
<feature type="compositionally biased region" description="Basic and acidic residues" evidence="1">
    <location>
        <begin position="34"/>
        <end position="44"/>
    </location>
</feature>
<evidence type="ECO:0000256" key="1">
    <source>
        <dbReference type="SAM" id="MobiDB-lite"/>
    </source>
</evidence>
<accession>A0A1B9VPJ1</accession>
<proteinExistence type="predicted"/>
<gene>
    <name evidence="2" type="ORF">CHT91_03935</name>
</gene>
<feature type="region of interest" description="Disordered" evidence="1">
    <location>
        <begin position="1"/>
        <end position="82"/>
    </location>
</feature>
<evidence type="ECO:0000313" key="3">
    <source>
        <dbReference type="Proteomes" id="UP000259211"/>
    </source>
</evidence>
<dbReference type="OrthoDB" id="3712289at2"/>
<reference evidence="2 3" key="1">
    <citation type="submission" date="2017-07" db="EMBL/GenBank/DDBJ databases">
        <authorList>
            <person name="Sun Z.S."/>
            <person name="Albrecht U."/>
            <person name="Echele G."/>
            <person name="Lee C.C."/>
        </authorList>
    </citation>
    <scope>NUCLEOTIDE SEQUENCE [LARGE SCALE GENOMIC DNA]</scope>
    <source>
        <strain evidence="2 3">P16-029</strain>
    </source>
</reference>
<dbReference type="EMBL" id="NOWI01000003">
    <property type="protein sequence ID" value="RFT46075.1"/>
    <property type="molecule type" value="Genomic_DNA"/>
</dbReference>
<evidence type="ECO:0000313" key="2">
    <source>
        <dbReference type="EMBL" id="RFT46075.1"/>
    </source>
</evidence>
<dbReference type="AlphaFoldDB" id="A0A1B9VPJ1"/>
<organism evidence="2 3">
    <name type="scientific">Cutibacterium avidum</name>
    <dbReference type="NCBI Taxonomy" id="33010"/>
    <lineage>
        <taxon>Bacteria</taxon>
        <taxon>Bacillati</taxon>
        <taxon>Actinomycetota</taxon>
        <taxon>Actinomycetes</taxon>
        <taxon>Propionibacteriales</taxon>
        <taxon>Propionibacteriaceae</taxon>
        <taxon>Cutibacterium</taxon>
    </lineage>
</organism>
<dbReference type="RefSeq" id="WP_065674310.1">
    <property type="nucleotide sequence ID" value="NZ_CP016954.1"/>
</dbReference>
<dbReference type="STRING" id="33010.BFS79_04990"/>